<sequence>MSLLEVFVVFVNILFVSVHSKLCPVPDKFIGDVCGAVVNLQTGVDIFLGVQNGVQAGSCHCQIMFDGEPMTGKIRMVLFSSKSSLLGNHCPGMKMNFTTNGQKILQMNECNAEYLAQSIPVQNTENKFELHVFQEPNEMNTESCFIIGFRGQAGKVSVDNKNITAICSRNPDNPVPKPTATSPIAETTVQTTSNQKTTVVPNTSGSATRPGNDETVPKTDDTMSTNMAQRFIG</sequence>
<reference evidence="3 4" key="1">
    <citation type="journal article" date="2013" name="Nature">
        <title>Insights into bilaterian evolution from three spiralian genomes.</title>
        <authorList>
            <person name="Simakov O."/>
            <person name="Marletaz F."/>
            <person name="Cho S.J."/>
            <person name="Edsinger-Gonzales E."/>
            <person name="Havlak P."/>
            <person name="Hellsten U."/>
            <person name="Kuo D.H."/>
            <person name="Larsson T."/>
            <person name="Lv J."/>
            <person name="Arendt D."/>
            <person name="Savage R."/>
            <person name="Osoegawa K."/>
            <person name="de Jong P."/>
            <person name="Grimwood J."/>
            <person name="Chapman J.A."/>
            <person name="Shapiro H."/>
            <person name="Aerts A."/>
            <person name="Otillar R.P."/>
            <person name="Terry A.Y."/>
            <person name="Boore J.L."/>
            <person name="Grigoriev I.V."/>
            <person name="Lindberg D.R."/>
            <person name="Seaver E.C."/>
            <person name="Weisblat D.A."/>
            <person name="Putnam N.H."/>
            <person name="Rokhsar D.S."/>
        </authorList>
    </citation>
    <scope>NUCLEOTIDE SEQUENCE [LARGE SCALE GENOMIC DNA]</scope>
</reference>
<evidence type="ECO:0000256" key="2">
    <source>
        <dbReference type="SAM" id="SignalP"/>
    </source>
</evidence>
<gene>
    <name evidence="3" type="ORF">LOTGIDRAFT_152661</name>
</gene>
<dbReference type="RefSeq" id="XP_009051432.1">
    <property type="nucleotide sequence ID" value="XM_009053184.1"/>
</dbReference>
<feature type="signal peptide" evidence="2">
    <location>
        <begin position="1"/>
        <end position="20"/>
    </location>
</feature>
<dbReference type="EMBL" id="KB201304">
    <property type="protein sequence ID" value="ESO97571.1"/>
    <property type="molecule type" value="Genomic_DNA"/>
</dbReference>
<dbReference type="KEGG" id="lgi:LOTGIDRAFT_152661"/>
<accession>V4AUT8</accession>
<evidence type="ECO:0000313" key="3">
    <source>
        <dbReference type="EMBL" id="ESO97571.1"/>
    </source>
</evidence>
<evidence type="ECO:0000256" key="1">
    <source>
        <dbReference type="SAM" id="MobiDB-lite"/>
    </source>
</evidence>
<dbReference type="HOGENOM" id="CLU_1191052_0_0_1"/>
<name>V4AUT8_LOTGI</name>
<keyword evidence="2" id="KW-0732">Signal</keyword>
<dbReference type="Proteomes" id="UP000030746">
    <property type="component" value="Unassembled WGS sequence"/>
</dbReference>
<feature type="compositionally biased region" description="Polar residues" evidence="1">
    <location>
        <begin position="222"/>
        <end position="233"/>
    </location>
</feature>
<keyword evidence="4" id="KW-1185">Reference proteome</keyword>
<dbReference type="GeneID" id="20235743"/>
<dbReference type="CTD" id="20235743"/>
<dbReference type="AlphaFoldDB" id="V4AUT8"/>
<feature type="chain" id="PRO_5004716986" description="CUB domain-containing protein" evidence="2">
    <location>
        <begin position="21"/>
        <end position="233"/>
    </location>
</feature>
<feature type="region of interest" description="Disordered" evidence="1">
    <location>
        <begin position="188"/>
        <end position="233"/>
    </location>
</feature>
<protein>
    <recommendedName>
        <fullName evidence="5">CUB domain-containing protein</fullName>
    </recommendedName>
</protein>
<feature type="compositionally biased region" description="Low complexity" evidence="1">
    <location>
        <begin position="188"/>
        <end position="200"/>
    </location>
</feature>
<evidence type="ECO:0000313" key="4">
    <source>
        <dbReference type="Proteomes" id="UP000030746"/>
    </source>
</evidence>
<feature type="compositionally biased region" description="Basic and acidic residues" evidence="1">
    <location>
        <begin position="211"/>
        <end position="221"/>
    </location>
</feature>
<proteinExistence type="predicted"/>
<evidence type="ECO:0008006" key="5">
    <source>
        <dbReference type="Google" id="ProtNLM"/>
    </source>
</evidence>
<organism evidence="3 4">
    <name type="scientific">Lottia gigantea</name>
    <name type="common">Giant owl limpet</name>
    <dbReference type="NCBI Taxonomy" id="225164"/>
    <lineage>
        <taxon>Eukaryota</taxon>
        <taxon>Metazoa</taxon>
        <taxon>Spiralia</taxon>
        <taxon>Lophotrochozoa</taxon>
        <taxon>Mollusca</taxon>
        <taxon>Gastropoda</taxon>
        <taxon>Patellogastropoda</taxon>
        <taxon>Lottioidea</taxon>
        <taxon>Lottiidae</taxon>
        <taxon>Lottia</taxon>
    </lineage>
</organism>